<keyword evidence="6" id="KW-0046">Antibiotic resistance</keyword>
<evidence type="ECO:0000256" key="3">
    <source>
        <dbReference type="ARBA" id="ARBA00022692"/>
    </source>
</evidence>
<dbReference type="InterPro" id="IPR036259">
    <property type="entry name" value="MFS_trans_sf"/>
</dbReference>
<dbReference type="Proteomes" id="UP001596180">
    <property type="component" value="Unassembled WGS sequence"/>
</dbReference>
<feature type="transmembrane region" description="Helical" evidence="7">
    <location>
        <begin position="165"/>
        <end position="184"/>
    </location>
</feature>
<organism evidence="9 10">
    <name type="scientific">Streptomyces chlorus</name>
    <dbReference type="NCBI Taxonomy" id="887452"/>
    <lineage>
        <taxon>Bacteria</taxon>
        <taxon>Bacillati</taxon>
        <taxon>Actinomycetota</taxon>
        <taxon>Actinomycetes</taxon>
        <taxon>Kitasatosporales</taxon>
        <taxon>Streptomycetaceae</taxon>
        <taxon>Streptomyces</taxon>
    </lineage>
</organism>
<evidence type="ECO:0000256" key="6">
    <source>
        <dbReference type="ARBA" id="ARBA00023251"/>
    </source>
</evidence>
<feature type="transmembrane region" description="Helical" evidence="7">
    <location>
        <begin position="227"/>
        <end position="244"/>
    </location>
</feature>
<feature type="transmembrane region" description="Helical" evidence="7">
    <location>
        <begin position="102"/>
        <end position="122"/>
    </location>
</feature>
<keyword evidence="3 7" id="KW-0812">Transmembrane</keyword>
<evidence type="ECO:0000256" key="2">
    <source>
        <dbReference type="ARBA" id="ARBA00022448"/>
    </source>
</evidence>
<keyword evidence="5 7" id="KW-0472">Membrane</keyword>
<dbReference type="Gene3D" id="1.20.1720.10">
    <property type="entry name" value="Multidrug resistance protein D"/>
    <property type="match status" value="1"/>
</dbReference>
<dbReference type="PANTHER" id="PTHR42718">
    <property type="entry name" value="MAJOR FACILITATOR SUPERFAMILY MULTIDRUG TRANSPORTER MFSC"/>
    <property type="match status" value="1"/>
</dbReference>
<feature type="transmembrane region" description="Helical" evidence="7">
    <location>
        <begin position="196"/>
        <end position="215"/>
    </location>
</feature>
<keyword evidence="10" id="KW-1185">Reference proteome</keyword>
<dbReference type="InterPro" id="IPR011701">
    <property type="entry name" value="MFS"/>
</dbReference>
<dbReference type="Pfam" id="PF07690">
    <property type="entry name" value="MFS_1"/>
    <property type="match status" value="1"/>
</dbReference>
<feature type="transmembrane region" description="Helical" evidence="7">
    <location>
        <begin position="335"/>
        <end position="354"/>
    </location>
</feature>
<gene>
    <name evidence="9" type="ORF">ACFPZI_18240</name>
</gene>
<dbReference type="RefSeq" id="WP_381364234.1">
    <property type="nucleotide sequence ID" value="NZ_JBHSOA010000037.1"/>
</dbReference>
<evidence type="ECO:0000256" key="4">
    <source>
        <dbReference type="ARBA" id="ARBA00022989"/>
    </source>
</evidence>
<feature type="transmembrane region" description="Helical" evidence="7">
    <location>
        <begin position="78"/>
        <end position="96"/>
    </location>
</feature>
<protein>
    <submittedName>
        <fullName evidence="9">MFS transporter</fullName>
    </submittedName>
</protein>
<keyword evidence="2" id="KW-0813">Transport</keyword>
<dbReference type="InterPro" id="IPR020846">
    <property type="entry name" value="MFS_dom"/>
</dbReference>
<feature type="transmembrane region" description="Helical" evidence="7">
    <location>
        <begin position="435"/>
        <end position="460"/>
    </location>
</feature>
<dbReference type="PANTHER" id="PTHR42718:SF9">
    <property type="entry name" value="MAJOR FACILITATOR SUPERFAMILY MULTIDRUG TRANSPORTER MFSC"/>
    <property type="match status" value="1"/>
</dbReference>
<feature type="domain" description="Major facilitator superfamily (MFS) profile" evidence="8">
    <location>
        <begin position="12"/>
        <end position="459"/>
    </location>
</feature>
<comment type="subcellular location">
    <subcellularLocation>
        <location evidence="1">Cell membrane</location>
        <topology evidence="1">Multi-pass membrane protein</topology>
    </subcellularLocation>
</comment>
<evidence type="ECO:0000313" key="9">
    <source>
        <dbReference type="EMBL" id="MFC5853678.1"/>
    </source>
</evidence>
<evidence type="ECO:0000313" key="10">
    <source>
        <dbReference type="Proteomes" id="UP001596180"/>
    </source>
</evidence>
<reference evidence="10" key="1">
    <citation type="journal article" date="2019" name="Int. J. Syst. Evol. Microbiol.">
        <title>The Global Catalogue of Microorganisms (GCM) 10K type strain sequencing project: providing services to taxonomists for standard genome sequencing and annotation.</title>
        <authorList>
            <consortium name="The Broad Institute Genomics Platform"/>
            <consortium name="The Broad Institute Genome Sequencing Center for Infectious Disease"/>
            <person name="Wu L."/>
            <person name="Ma J."/>
        </authorList>
    </citation>
    <scope>NUCLEOTIDE SEQUENCE [LARGE SCALE GENOMIC DNA]</scope>
    <source>
        <strain evidence="10">JCM 10411</strain>
    </source>
</reference>
<evidence type="ECO:0000256" key="5">
    <source>
        <dbReference type="ARBA" id="ARBA00023136"/>
    </source>
</evidence>
<keyword evidence="4 7" id="KW-1133">Transmembrane helix</keyword>
<accession>A0ABW1E184</accession>
<dbReference type="Gene3D" id="1.20.1250.20">
    <property type="entry name" value="MFS general substrate transporter like domains"/>
    <property type="match status" value="1"/>
</dbReference>
<dbReference type="EMBL" id="JBHSOA010000037">
    <property type="protein sequence ID" value="MFC5853678.1"/>
    <property type="molecule type" value="Genomic_DNA"/>
</dbReference>
<comment type="caution">
    <text evidence="9">The sequence shown here is derived from an EMBL/GenBank/DDBJ whole genome shotgun (WGS) entry which is preliminary data.</text>
</comment>
<proteinExistence type="predicted"/>
<dbReference type="PRINTS" id="PR01036">
    <property type="entry name" value="TCRTETB"/>
</dbReference>
<feature type="transmembrane region" description="Helical" evidence="7">
    <location>
        <begin position="309"/>
        <end position="328"/>
    </location>
</feature>
<feature type="transmembrane region" description="Helical" evidence="7">
    <location>
        <begin position="48"/>
        <end position="66"/>
    </location>
</feature>
<dbReference type="SUPFAM" id="SSF103473">
    <property type="entry name" value="MFS general substrate transporter"/>
    <property type="match status" value="1"/>
</dbReference>
<evidence type="ECO:0000256" key="1">
    <source>
        <dbReference type="ARBA" id="ARBA00004651"/>
    </source>
</evidence>
<feature type="transmembrane region" description="Helical" evidence="7">
    <location>
        <begin position="265"/>
        <end position="289"/>
    </location>
</feature>
<sequence>MTPTTDSRAVLMLVVLSLAGTAVSLNQSIALPLLPDLPRLLDTDAAGASWLLTATLLAGALATPTISRLADMYGKKRMVLVSLVAMVVGSLIGALTDSLAPMLVARALQGTGMALVPVGIALMRDMLPPHHVPLGVALMSATLAVGAGVGMPLSGLVAAHLDWHALFWITGGLGAVVLLAIALVVDESPVRSPGRFDLTGALLLSVALSALLLALSKGGTWGWTSRPTLVSALCAVLALAVWVPQQLRARRPVVDLRVAVRPEVLLVNLSALLMGFAMYTDLLVTSQLLQAPAHDGIGLGMDLREAGLWLAPNAVTFGLMAPVTAGIVRRCGPRVTLLASAALMGTTYLLRSAFSSGLTQVVAGSVAVAVGASFAYAAMPTLIMRAVPESETASGNGLNTLLRAVGTALASSVVAAVTTGYALDVGAASYTDPDALMAVFQVSALMCLGTVLLTVPMFFLRGASRPDAI</sequence>
<name>A0ABW1E184_9ACTN</name>
<feature type="transmembrane region" description="Helical" evidence="7">
    <location>
        <begin position="400"/>
        <end position="423"/>
    </location>
</feature>
<dbReference type="PROSITE" id="PS50850">
    <property type="entry name" value="MFS"/>
    <property type="match status" value="1"/>
</dbReference>
<evidence type="ECO:0000256" key="7">
    <source>
        <dbReference type="SAM" id="Phobius"/>
    </source>
</evidence>
<feature type="transmembrane region" description="Helical" evidence="7">
    <location>
        <begin position="360"/>
        <end position="379"/>
    </location>
</feature>
<feature type="transmembrane region" description="Helical" evidence="7">
    <location>
        <begin position="134"/>
        <end position="159"/>
    </location>
</feature>
<evidence type="ECO:0000259" key="8">
    <source>
        <dbReference type="PROSITE" id="PS50850"/>
    </source>
</evidence>